<evidence type="ECO:0000259" key="7">
    <source>
        <dbReference type="Pfam" id="PF08240"/>
    </source>
</evidence>
<dbReference type="InterPro" id="IPR013154">
    <property type="entry name" value="ADH-like_N"/>
</dbReference>
<dbReference type="Pfam" id="PF08240">
    <property type="entry name" value="ADH_N"/>
    <property type="match status" value="1"/>
</dbReference>
<evidence type="ECO:0000256" key="3">
    <source>
        <dbReference type="ARBA" id="ARBA00022723"/>
    </source>
</evidence>
<keyword evidence="9" id="KW-1185">Reference proteome</keyword>
<feature type="domain" description="Alcohol dehydrogenase-like N-terminal" evidence="7">
    <location>
        <begin position="24"/>
        <end position="143"/>
    </location>
</feature>
<dbReference type="InterPro" id="IPR011032">
    <property type="entry name" value="GroES-like_sf"/>
</dbReference>
<sequence>MRACRFYKREHVRIDEIPIPVPREGQALIRVEWCGICASDLHEYSHGNRNCPPEGNPHPLTGDHVPVVLGHEFCGRIEWASPTSKLHKGEAVMVDPRLYCSSCVSCTMSETNSCENFGFLGLSGSGGGLSEYVAVNENQLYPLGNAPLHLAALLEPLAVAWHGVSVTGVEVASKVPILIVGGGPIGLAVAAVLRARGAEQIFISEPAKIRHKTAGIFADKVFNPLDEDVASACRELTSGKGVRIVFDCAGIQSGMEDGMKALGLSGVYMNLAGWSTMWKPPQEAIVAKEVSLKGSMSYKENDFAEVVEAFVNGKFDNLEEMITSRIHLEDVEELGIQELLKTKDNQVKVLVTPITELLNTSTVKKL</sequence>
<dbReference type="InterPro" id="IPR036291">
    <property type="entry name" value="NAD(P)-bd_dom_sf"/>
</dbReference>
<dbReference type="RefSeq" id="XP_013272760.1">
    <property type="nucleotide sequence ID" value="XM_013417306.1"/>
</dbReference>
<gene>
    <name evidence="8" type="ORF">Z518_03596</name>
</gene>
<comment type="cofactor">
    <cofactor evidence="1">
        <name>Zn(2+)</name>
        <dbReference type="ChEBI" id="CHEBI:29105"/>
    </cofactor>
</comment>
<keyword evidence="4" id="KW-0862">Zinc</keyword>
<evidence type="ECO:0000313" key="9">
    <source>
        <dbReference type="Proteomes" id="UP000053617"/>
    </source>
</evidence>
<dbReference type="GO" id="GO:0034079">
    <property type="term" value="P:butanediol biosynthetic process"/>
    <property type="evidence" value="ECO:0007669"/>
    <property type="project" value="TreeGrafter"/>
</dbReference>
<dbReference type="STRING" id="1442369.A0A0D2IIQ7"/>
<dbReference type="GO" id="GO:0046872">
    <property type="term" value="F:metal ion binding"/>
    <property type="evidence" value="ECO:0007669"/>
    <property type="project" value="UniProtKB-KW"/>
</dbReference>
<dbReference type="SUPFAM" id="SSF51735">
    <property type="entry name" value="NAD(P)-binding Rossmann-fold domains"/>
    <property type="match status" value="1"/>
</dbReference>
<reference evidence="8 9" key="1">
    <citation type="submission" date="2015-01" db="EMBL/GenBank/DDBJ databases">
        <title>The Genome Sequence of Rhinocladiella mackenzie CBS 650.93.</title>
        <authorList>
            <consortium name="The Broad Institute Genomics Platform"/>
            <person name="Cuomo C."/>
            <person name="de Hoog S."/>
            <person name="Gorbushina A."/>
            <person name="Stielow B."/>
            <person name="Teixiera M."/>
            <person name="Abouelleil A."/>
            <person name="Chapman S.B."/>
            <person name="Priest M."/>
            <person name="Young S.K."/>
            <person name="Wortman J."/>
            <person name="Nusbaum C."/>
            <person name="Birren B."/>
        </authorList>
    </citation>
    <scope>NUCLEOTIDE SEQUENCE [LARGE SCALE GENOMIC DNA]</scope>
    <source>
        <strain evidence="8 9">CBS 650.93</strain>
    </source>
</reference>
<feature type="domain" description="Alcohol dehydrogenase-like C-terminal" evidence="6">
    <location>
        <begin position="184"/>
        <end position="310"/>
    </location>
</feature>
<evidence type="ECO:0000256" key="4">
    <source>
        <dbReference type="ARBA" id="ARBA00022833"/>
    </source>
</evidence>
<dbReference type="HOGENOM" id="CLU_026673_11_0_1"/>
<evidence type="ECO:0000313" key="8">
    <source>
        <dbReference type="EMBL" id="KIX05624.1"/>
    </source>
</evidence>
<dbReference type="GeneID" id="25291667"/>
<dbReference type="Gene3D" id="3.90.180.10">
    <property type="entry name" value="Medium-chain alcohol dehydrogenases, catalytic domain"/>
    <property type="match status" value="1"/>
</dbReference>
<evidence type="ECO:0000256" key="5">
    <source>
        <dbReference type="ARBA" id="ARBA00023002"/>
    </source>
</evidence>
<evidence type="ECO:0000259" key="6">
    <source>
        <dbReference type="Pfam" id="PF00107"/>
    </source>
</evidence>
<dbReference type="GO" id="GO:0005737">
    <property type="term" value="C:cytoplasm"/>
    <property type="evidence" value="ECO:0007669"/>
    <property type="project" value="TreeGrafter"/>
</dbReference>
<evidence type="ECO:0000256" key="1">
    <source>
        <dbReference type="ARBA" id="ARBA00001947"/>
    </source>
</evidence>
<name>A0A0D2IIQ7_9EURO</name>
<dbReference type="Proteomes" id="UP000053617">
    <property type="component" value="Unassembled WGS sequence"/>
</dbReference>
<dbReference type="GO" id="GO:0000721">
    <property type="term" value="F:(R,R)-butanediol dehydrogenase activity"/>
    <property type="evidence" value="ECO:0007669"/>
    <property type="project" value="TreeGrafter"/>
</dbReference>
<dbReference type="InterPro" id="IPR013149">
    <property type="entry name" value="ADH-like_C"/>
</dbReference>
<dbReference type="EMBL" id="KN847477">
    <property type="protein sequence ID" value="KIX05624.1"/>
    <property type="molecule type" value="Genomic_DNA"/>
</dbReference>
<keyword evidence="5" id="KW-0560">Oxidoreductase</keyword>
<dbReference type="Pfam" id="PF00107">
    <property type="entry name" value="ADH_zinc_N"/>
    <property type="match status" value="1"/>
</dbReference>
<dbReference type="VEuPathDB" id="FungiDB:Z518_03596"/>
<dbReference type="AlphaFoldDB" id="A0A0D2IIQ7"/>
<dbReference type="Gene3D" id="3.40.50.720">
    <property type="entry name" value="NAD(P)-binding Rossmann-like Domain"/>
    <property type="match status" value="1"/>
</dbReference>
<evidence type="ECO:0000256" key="2">
    <source>
        <dbReference type="ARBA" id="ARBA00008072"/>
    </source>
</evidence>
<dbReference type="SUPFAM" id="SSF50129">
    <property type="entry name" value="GroES-like"/>
    <property type="match status" value="1"/>
</dbReference>
<keyword evidence="3" id="KW-0479">Metal-binding</keyword>
<accession>A0A0D2IIQ7</accession>
<comment type="similarity">
    <text evidence="2">Belongs to the zinc-containing alcohol dehydrogenase family.</text>
</comment>
<dbReference type="PANTHER" id="PTHR43161">
    <property type="entry name" value="SORBITOL DEHYDROGENASE"/>
    <property type="match status" value="1"/>
</dbReference>
<organism evidence="8 9">
    <name type="scientific">Rhinocladiella mackenziei CBS 650.93</name>
    <dbReference type="NCBI Taxonomy" id="1442369"/>
    <lineage>
        <taxon>Eukaryota</taxon>
        <taxon>Fungi</taxon>
        <taxon>Dikarya</taxon>
        <taxon>Ascomycota</taxon>
        <taxon>Pezizomycotina</taxon>
        <taxon>Eurotiomycetes</taxon>
        <taxon>Chaetothyriomycetidae</taxon>
        <taxon>Chaetothyriales</taxon>
        <taxon>Herpotrichiellaceae</taxon>
        <taxon>Rhinocladiella</taxon>
    </lineage>
</organism>
<dbReference type="OrthoDB" id="3941538at2759"/>
<proteinExistence type="inferred from homology"/>
<dbReference type="PANTHER" id="PTHR43161:SF23">
    <property type="entry name" value="(R,R)-BUTANEDIOL DEHYDROGENASE-RELATED"/>
    <property type="match status" value="1"/>
</dbReference>
<protein>
    <submittedName>
        <fullName evidence="8">Chlorophyll synthesis pathway protein BchC</fullName>
    </submittedName>
</protein>